<evidence type="ECO:0000256" key="2">
    <source>
        <dbReference type="ARBA" id="ARBA00010621"/>
    </source>
</evidence>
<dbReference type="EC" id="3.6.1.27" evidence="3"/>
<keyword evidence="8 12" id="KW-1133">Transmembrane helix</keyword>
<evidence type="ECO:0000256" key="6">
    <source>
        <dbReference type="ARBA" id="ARBA00022692"/>
    </source>
</evidence>
<organism evidence="13">
    <name type="scientific">marine sediment metagenome</name>
    <dbReference type="NCBI Taxonomy" id="412755"/>
    <lineage>
        <taxon>unclassified sequences</taxon>
        <taxon>metagenomes</taxon>
        <taxon>ecological metagenomes</taxon>
    </lineage>
</organism>
<comment type="similarity">
    <text evidence="2">Belongs to the UppP family.</text>
</comment>
<dbReference type="Pfam" id="PF02673">
    <property type="entry name" value="BacA"/>
    <property type="match status" value="1"/>
</dbReference>
<evidence type="ECO:0000256" key="12">
    <source>
        <dbReference type="SAM" id="Phobius"/>
    </source>
</evidence>
<evidence type="ECO:0000256" key="10">
    <source>
        <dbReference type="ARBA" id="ARBA00032707"/>
    </source>
</evidence>
<sequence>MLIAVGSVPIAIIGFVFYDIFKSLFSNLPAVGLALIITGCVLFFSEKRVGNKKIGTLDSLLIGLAQGVAIIPGVSRSGVTVATGLLRKIDKATAFRYSFLLSVPAVIGATFIESRELVVGNVDMIPLILGATASMIVGYASLKLVQKIVMSEKFHLFAYYCWTIGIAIILFTIFQ</sequence>
<proteinExistence type="inferred from homology"/>
<keyword evidence="5" id="KW-1003">Cell membrane</keyword>
<evidence type="ECO:0000256" key="9">
    <source>
        <dbReference type="ARBA" id="ARBA00023136"/>
    </source>
</evidence>
<reference evidence="13" key="1">
    <citation type="journal article" date="2014" name="Front. Microbiol.">
        <title>High frequency of phylogenetically diverse reductive dehalogenase-homologous genes in deep subseafloor sedimentary metagenomes.</title>
        <authorList>
            <person name="Kawai M."/>
            <person name="Futagami T."/>
            <person name="Toyoda A."/>
            <person name="Takaki Y."/>
            <person name="Nishi S."/>
            <person name="Hori S."/>
            <person name="Arai W."/>
            <person name="Tsubouchi T."/>
            <person name="Morono Y."/>
            <person name="Uchiyama I."/>
            <person name="Ito T."/>
            <person name="Fujiyama A."/>
            <person name="Inagaki F."/>
            <person name="Takami H."/>
        </authorList>
    </citation>
    <scope>NUCLEOTIDE SEQUENCE</scope>
    <source>
        <strain evidence="13">Expedition CK06-06</strain>
    </source>
</reference>
<dbReference type="AlphaFoldDB" id="X0VMQ1"/>
<name>X0VMQ1_9ZZZZ</name>
<evidence type="ECO:0000256" key="1">
    <source>
        <dbReference type="ARBA" id="ARBA00004651"/>
    </source>
</evidence>
<comment type="subcellular location">
    <subcellularLocation>
        <location evidence="1">Cell membrane</location>
        <topology evidence="1">Multi-pass membrane protein</topology>
    </subcellularLocation>
</comment>
<accession>X0VMQ1</accession>
<feature type="transmembrane region" description="Helical" evidence="12">
    <location>
        <begin position="24"/>
        <end position="44"/>
    </location>
</feature>
<evidence type="ECO:0000256" key="3">
    <source>
        <dbReference type="ARBA" id="ARBA00012374"/>
    </source>
</evidence>
<comment type="catalytic activity">
    <reaction evidence="11">
        <text>di-trans,octa-cis-undecaprenyl diphosphate + H2O = di-trans,octa-cis-undecaprenyl phosphate + phosphate + H(+)</text>
        <dbReference type="Rhea" id="RHEA:28094"/>
        <dbReference type="ChEBI" id="CHEBI:15377"/>
        <dbReference type="ChEBI" id="CHEBI:15378"/>
        <dbReference type="ChEBI" id="CHEBI:43474"/>
        <dbReference type="ChEBI" id="CHEBI:58405"/>
        <dbReference type="ChEBI" id="CHEBI:60392"/>
        <dbReference type="EC" id="3.6.1.27"/>
    </reaction>
</comment>
<feature type="transmembrane region" description="Helical" evidence="12">
    <location>
        <begin position="124"/>
        <end position="142"/>
    </location>
</feature>
<keyword evidence="9 12" id="KW-0472">Membrane</keyword>
<keyword evidence="7" id="KW-0378">Hydrolase</keyword>
<dbReference type="PANTHER" id="PTHR30622:SF2">
    <property type="entry name" value="UNDECAPRENYL-DIPHOSPHATASE"/>
    <property type="match status" value="1"/>
</dbReference>
<keyword evidence="6 12" id="KW-0812">Transmembrane</keyword>
<evidence type="ECO:0000256" key="4">
    <source>
        <dbReference type="ARBA" id="ARBA00021581"/>
    </source>
</evidence>
<dbReference type="EMBL" id="BARS01031554">
    <property type="protein sequence ID" value="GAG19475.1"/>
    <property type="molecule type" value="Genomic_DNA"/>
</dbReference>
<dbReference type="InterPro" id="IPR003824">
    <property type="entry name" value="UppP"/>
</dbReference>
<evidence type="ECO:0000256" key="8">
    <source>
        <dbReference type="ARBA" id="ARBA00022989"/>
    </source>
</evidence>
<dbReference type="GO" id="GO:0050380">
    <property type="term" value="F:undecaprenyl-diphosphatase activity"/>
    <property type="evidence" value="ECO:0007669"/>
    <property type="project" value="UniProtKB-EC"/>
</dbReference>
<evidence type="ECO:0000256" key="5">
    <source>
        <dbReference type="ARBA" id="ARBA00022475"/>
    </source>
</evidence>
<dbReference type="GO" id="GO:0005886">
    <property type="term" value="C:plasma membrane"/>
    <property type="evidence" value="ECO:0007669"/>
    <property type="project" value="UniProtKB-SubCell"/>
</dbReference>
<comment type="caution">
    <text evidence="13">The sequence shown here is derived from an EMBL/GenBank/DDBJ whole genome shotgun (WGS) entry which is preliminary data.</text>
</comment>
<protein>
    <recommendedName>
        <fullName evidence="4">Undecaprenyl-diphosphatase</fullName>
        <ecNumber evidence="3">3.6.1.27</ecNumber>
    </recommendedName>
    <alternativeName>
        <fullName evidence="10">Undecaprenyl pyrophosphate phosphatase</fullName>
    </alternativeName>
</protein>
<feature type="transmembrane region" description="Helical" evidence="12">
    <location>
        <begin position="154"/>
        <end position="174"/>
    </location>
</feature>
<evidence type="ECO:0000313" key="13">
    <source>
        <dbReference type="EMBL" id="GAG19475.1"/>
    </source>
</evidence>
<gene>
    <name evidence="13" type="ORF">S01H1_49096</name>
</gene>
<feature type="transmembrane region" description="Helical" evidence="12">
    <location>
        <begin position="94"/>
        <end position="112"/>
    </location>
</feature>
<evidence type="ECO:0000256" key="7">
    <source>
        <dbReference type="ARBA" id="ARBA00022801"/>
    </source>
</evidence>
<evidence type="ECO:0000256" key="11">
    <source>
        <dbReference type="ARBA" id="ARBA00047594"/>
    </source>
</evidence>
<dbReference type="PANTHER" id="PTHR30622">
    <property type="entry name" value="UNDECAPRENYL-DIPHOSPHATASE"/>
    <property type="match status" value="1"/>
</dbReference>